<protein>
    <submittedName>
        <fullName evidence="1">Uncharacterized protein</fullName>
    </submittedName>
</protein>
<dbReference type="InterPro" id="IPR011989">
    <property type="entry name" value="ARM-like"/>
</dbReference>
<accession>A0A024U4J5</accession>
<name>A0A024U4J5_9STRA</name>
<dbReference type="VEuPathDB" id="FungiDB:H310_06887"/>
<dbReference type="EMBL" id="KI913963">
    <property type="protein sequence ID" value="ETW01326.1"/>
    <property type="molecule type" value="Genomic_DNA"/>
</dbReference>
<dbReference type="GeneID" id="20083937"/>
<proteinExistence type="predicted"/>
<gene>
    <name evidence="1" type="ORF">H310_06887</name>
</gene>
<dbReference type="Gene3D" id="1.25.10.10">
    <property type="entry name" value="Leucine-rich Repeat Variant"/>
    <property type="match status" value="1"/>
</dbReference>
<reference evidence="1" key="1">
    <citation type="submission" date="2013-12" db="EMBL/GenBank/DDBJ databases">
        <title>The Genome Sequence of Aphanomyces invadans NJM9701.</title>
        <authorList>
            <consortium name="The Broad Institute Genomics Platform"/>
            <person name="Russ C."/>
            <person name="Tyler B."/>
            <person name="van West P."/>
            <person name="Dieguez-Uribeondo J."/>
            <person name="Young S.K."/>
            <person name="Zeng Q."/>
            <person name="Gargeya S."/>
            <person name="Fitzgerald M."/>
            <person name="Abouelleil A."/>
            <person name="Alvarado L."/>
            <person name="Chapman S.B."/>
            <person name="Gainer-Dewar J."/>
            <person name="Goldberg J."/>
            <person name="Griggs A."/>
            <person name="Gujja S."/>
            <person name="Hansen M."/>
            <person name="Howarth C."/>
            <person name="Imamovic A."/>
            <person name="Ireland A."/>
            <person name="Larimer J."/>
            <person name="McCowan C."/>
            <person name="Murphy C."/>
            <person name="Pearson M."/>
            <person name="Poon T.W."/>
            <person name="Priest M."/>
            <person name="Roberts A."/>
            <person name="Saif S."/>
            <person name="Shea T."/>
            <person name="Sykes S."/>
            <person name="Wortman J."/>
            <person name="Nusbaum C."/>
            <person name="Birren B."/>
        </authorList>
    </citation>
    <scope>NUCLEOTIDE SEQUENCE [LARGE SCALE GENOMIC DNA]</scope>
    <source>
        <strain evidence="1">NJM9701</strain>
    </source>
</reference>
<dbReference type="AlphaFoldDB" id="A0A024U4J5"/>
<dbReference type="RefSeq" id="XP_008870324.1">
    <property type="nucleotide sequence ID" value="XM_008872102.1"/>
</dbReference>
<organism evidence="1">
    <name type="scientific">Aphanomyces invadans</name>
    <dbReference type="NCBI Taxonomy" id="157072"/>
    <lineage>
        <taxon>Eukaryota</taxon>
        <taxon>Sar</taxon>
        <taxon>Stramenopiles</taxon>
        <taxon>Oomycota</taxon>
        <taxon>Saprolegniomycetes</taxon>
        <taxon>Saprolegniales</taxon>
        <taxon>Verrucalvaceae</taxon>
        <taxon>Aphanomyces</taxon>
    </lineage>
</organism>
<sequence>MSRTSFDDAVATMAYDEIVQSMRRHWDDRHVIVEGLMALQQCIDRKGGDDDAKKLGVAGACEVVLDAMASTMQSEEVQLYGSQAFRFLARAPRNILRLETKRGLDQLMQTLIHYMAVPRVVREVLWALATLVAASQPSGLRFLETLDGAQLVLKTLQRHQGNLDIQHHGCQCVLSIAIRFRSRFREDAVVGLGSHMIGLLVRGNVPQSLVVICLKFITAVTDKESAAHLFADAAWFRCVFIAHVDDDVVVDEVVFLYMSLCHVSPAHAVELSAGGGLECVHEAIVTYHGQRKECTVYQLLRLVHHVLALSATHDALVPTVLECQSSFMAHAKIQIEICCIVRLALPSAPTHLWTTQLNMLDTVARCHPTDSILQRECKYARAALLLAIQTDGGHRFD</sequence>
<dbReference type="OrthoDB" id="73094at2759"/>
<dbReference type="SUPFAM" id="SSF48371">
    <property type="entry name" value="ARM repeat"/>
    <property type="match status" value="1"/>
</dbReference>
<dbReference type="InterPro" id="IPR016024">
    <property type="entry name" value="ARM-type_fold"/>
</dbReference>
<evidence type="ECO:0000313" key="1">
    <source>
        <dbReference type="EMBL" id="ETW01326.1"/>
    </source>
</evidence>